<dbReference type="HOGENOM" id="CLU_032288_1_0_6"/>
<sequence>MSRVNTLHQWKERLRDRARTVSFGRFLWRRFLDDRLFQAAASLAYTTVFALVPLAIVVFGVLSAFPAFNEWKDALTDFIFNNFVPGAARSVQNYLNRSLEDLGKFTVAGMVALVASLLITLHSIEQTFNSIWRVAAARPKVTRFLIYWTVLTLGTMLAAASMAMAAYVFALPLFRTTEGQWLAEFAWRLAPMAVEFVCIVLIYRVVPQHLVRLRHALPGALLAVILMEIVKWGLGFYLGNFQTYQRIYGALSALPILLLWIYLSWVSVLLGASLASSMSAFRYQPEAMRLPPGFEIYGLLRLLGRFRQARMHGDGLDEDRILALEPMLTDTLMQELLCELKRIRLLRRDERGQWLLARDLDMVPLAELYENCQLRVPIEDRPLPCRDDAYGQAAAAALEQLRQPLRSVLAQPVGDLYTHLPGDPP</sequence>
<accession>A0A098PV88</accession>
<evidence type="ECO:0000256" key="5">
    <source>
        <dbReference type="ARBA" id="ARBA00022989"/>
    </source>
</evidence>
<keyword evidence="4 7" id="KW-0812">Transmembrane</keyword>
<comment type="similarity">
    <text evidence="7">Belongs to the UPF0761 family.</text>
</comment>
<keyword evidence="2 7" id="KW-1003">Cell membrane</keyword>
<dbReference type="GO" id="GO:0005886">
    <property type="term" value="C:plasma membrane"/>
    <property type="evidence" value="ECO:0007669"/>
    <property type="project" value="UniProtKB-SubCell"/>
</dbReference>
<dbReference type="HAMAP" id="MF_00672">
    <property type="entry name" value="UPF0761"/>
    <property type="match status" value="1"/>
</dbReference>
<dbReference type="AlphaFoldDB" id="A0A098PV88"/>
<dbReference type="EMBL" id="JPHD02000113">
    <property type="protein sequence ID" value="KGE51034.1"/>
    <property type="molecule type" value="Genomic_DNA"/>
</dbReference>
<dbReference type="STRING" id="325777.GW15_0217295"/>
<dbReference type="Proteomes" id="UP000028012">
    <property type="component" value="Unassembled WGS sequence"/>
</dbReference>
<evidence type="ECO:0000256" key="6">
    <source>
        <dbReference type="ARBA" id="ARBA00023136"/>
    </source>
</evidence>
<feature type="transmembrane region" description="Helical" evidence="7">
    <location>
        <begin position="105"/>
        <end position="124"/>
    </location>
</feature>
<evidence type="ECO:0000256" key="7">
    <source>
        <dbReference type="HAMAP-Rule" id="MF_00672"/>
    </source>
</evidence>
<dbReference type="InterPro" id="IPR023679">
    <property type="entry name" value="UPF0761_bac"/>
</dbReference>
<proteinExistence type="inferred from homology"/>
<feature type="transmembrane region" description="Helical" evidence="7">
    <location>
        <begin position="218"/>
        <end position="239"/>
    </location>
</feature>
<comment type="caution">
    <text evidence="8">The sequence shown here is derived from an EMBL/GenBank/DDBJ whole genome shotgun (WGS) entry which is preliminary data.</text>
</comment>
<keyword evidence="3" id="KW-0997">Cell inner membrane</keyword>
<keyword evidence="5 7" id="KW-1133">Transmembrane helix</keyword>
<evidence type="ECO:0000256" key="3">
    <source>
        <dbReference type="ARBA" id="ARBA00022519"/>
    </source>
</evidence>
<feature type="transmembrane region" description="Helical" evidence="7">
    <location>
        <begin position="185"/>
        <end position="206"/>
    </location>
</feature>
<evidence type="ECO:0000256" key="2">
    <source>
        <dbReference type="ARBA" id="ARBA00022475"/>
    </source>
</evidence>
<dbReference type="InterPro" id="IPR017039">
    <property type="entry name" value="Virul_fac_BrkB"/>
</dbReference>
<organism evidence="8 9">
    <name type="scientific">Xanthomonas axonopodis pv. vasculorum</name>
    <dbReference type="NCBI Taxonomy" id="325777"/>
    <lineage>
        <taxon>Bacteria</taxon>
        <taxon>Pseudomonadati</taxon>
        <taxon>Pseudomonadota</taxon>
        <taxon>Gammaproteobacteria</taxon>
        <taxon>Lysobacterales</taxon>
        <taxon>Lysobacteraceae</taxon>
        <taxon>Xanthomonas</taxon>
    </lineage>
</organism>
<dbReference type="eggNOG" id="COG1295">
    <property type="taxonomic scope" value="Bacteria"/>
</dbReference>
<evidence type="ECO:0000256" key="1">
    <source>
        <dbReference type="ARBA" id="ARBA00004651"/>
    </source>
</evidence>
<feature type="transmembrane region" description="Helical" evidence="7">
    <location>
        <begin position="39"/>
        <end position="65"/>
    </location>
</feature>
<keyword evidence="6 7" id="KW-0472">Membrane</keyword>
<evidence type="ECO:0000313" key="9">
    <source>
        <dbReference type="Proteomes" id="UP000028012"/>
    </source>
</evidence>
<dbReference type="NCBIfam" id="NF003256">
    <property type="entry name" value="PRK04214.1"/>
    <property type="match status" value="1"/>
</dbReference>
<dbReference type="GeneID" id="58004342"/>
<dbReference type="Pfam" id="PF03631">
    <property type="entry name" value="Virul_fac_BrkB"/>
    <property type="match status" value="1"/>
</dbReference>
<gene>
    <name evidence="8" type="primary">rbn</name>
    <name evidence="8" type="ORF">GW15_0217295</name>
</gene>
<dbReference type="NCBIfam" id="TIGR00765">
    <property type="entry name" value="yihY_not_rbn"/>
    <property type="match status" value="1"/>
</dbReference>
<dbReference type="PANTHER" id="PTHR30213:SF0">
    <property type="entry name" value="UPF0761 MEMBRANE PROTEIN YIHY"/>
    <property type="match status" value="1"/>
</dbReference>
<evidence type="ECO:0000313" key="8">
    <source>
        <dbReference type="EMBL" id="KGE51034.1"/>
    </source>
</evidence>
<feature type="transmembrane region" description="Helical" evidence="7">
    <location>
        <begin position="145"/>
        <end position="173"/>
    </location>
</feature>
<feature type="transmembrane region" description="Helical" evidence="7">
    <location>
        <begin position="259"/>
        <end position="281"/>
    </location>
</feature>
<name>A0A098PV88_9XANT</name>
<reference evidence="8 9" key="1">
    <citation type="submission" date="2014-09" db="EMBL/GenBank/DDBJ databases">
        <title>A draft genome sequence for Xanthomonas axonopodis pv. vasculorum NCPPB 900.</title>
        <authorList>
            <person name="Harrison J."/>
            <person name="Studholme D.J."/>
        </authorList>
    </citation>
    <scope>NUCLEOTIDE SEQUENCE [LARGE SCALE GENOMIC DNA]</scope>
    <source>
        <strain evidence="8 9">NCPPB 900</strain>
    </source>
</reference>
<dbReference type="RefSeq" id="WP_042823890.1">
    <property type="nucleotide sequence ID" value="NZ_CP053649.1"/>
</dbReference>
<dbReference type="PANTHER" id="PTHR30213">
    <property type="entry name" value="INNER MEMBRANE PROTEIN YHJD"/>
    <property type="match status" value="1"/>
</dbReference>
<evidence type="ECO:0000256" key="4">
    <source>
        <dbReference type="ARBA" id="ARBA00022692"/>
    </source>
</evidence>
<comment type="subcellular location">
    <subcellularLocation>
        <location evidence="1 7">Cell membrane</location>
        <topology evidence="1 7">Multi-pass membrane protein</topology>
    </subcellularLocation>
</comment>
<protein>
    <recommendedName>
        <fullName evidence="7">UPF0761 membrane protein GW15_0217295</fullName>
    </recommendedName>
</protein>